<dbReference type="InterPro" id="IPR040008">
    <property type="entry name" value="Ribosomal_mL46"/>
</dbReference>
<evidence type="ECO:0000259" key="8">
    <source>
        <dbReference type="Pfam" id="PF11788"/>
    </source>
</evidence>
<dbReference type="EMBL" id="CCBN010000016">
    <property type="protein sequence ID" value="CDO56729.1"/>
    <property type="molecule type" value="Genomic_DNA"/>
</dbReference>
<dbReference type="PANTHER" id="PTHR13124:SF12">
    <property type="entry name" value="LARGE RIBOSOMAL SUBUNIT PROTEIN ML46"/>
    <property type="match status" value="1"/>
</dbReference>
<comment type="similarity">
    <text evidence="2">Belongs to the mitochondrion-specific ribosomal protein mL46 family.</text>
</comment>
<evidence type="ECO:0000313" key="9">
    <source>
        <dbReference type="EMBL" id="CDO56729.1"/>
    </source>
</evidence>
<evidence type="ECO:0000256" key="6">
    <source>
        <dbReference type="ARBA" id="ARBA00023274"/>
    </source>
</evidence>
<keyword evidence="3" id="KW-0809">Transit peptide</keyword>
<accession>A0A0J9XIE1</accession>
<dbReference type="Gene3D" id="3.90.79.10">
    <property type="entry name" value="Nucleoside Triphosphate Pyrophosphohydrolase"/>
    <property type="match status" value="1"/>
</dbReference>
<dbReference type="OrthoDB" id="414075at2759"/>
<dbReference type="PANTHER" id="PTHR13124">
    <property type="entry name" value="39S RIBOSOMAL PROTEIN L46, MITOCHONDRIAL PRECURSOR-RELATED"/>
    <property type="match status" value="1"/>
</dbReference>
<dbReference type="Proteomes" id="UP000242525">
    <property type="component" value="Unassembled WGS sequence"/>
</dbReference>
<evidence type="ECO:0000256" key="4">
    <source>
        <dbReference type="ARBA" id="ARBA00022980"/>
    </source>
</evidence>
<dbReference type="Pfam" id="PF11788">
    <property type="entry name" value="MRP-L46"/>
    <property type="match status" value="1"/>
</dbReference>
<keyword evidence="10" id="KW-1185">Reference proteome</keyword>
<sequence length="294" mass="33296">MSIARYSRLAGSLSMGSRVTPRLYSTAAPSADATSTDTAAPVKAPAVPPKDVFAGLILSRIPIVTPELSNFEKAYYHYQDELERRLMWTFPQYFYFKKGTLSERKFTAAQKGPVTRQPGVWYPRGVPDIKFNRERRFKQEIVIPRENSEDGDSLSDPIVPNPRVTEADAKNDTRALTRKLDRTLYLLVQQNSEWKFPSFSLEAKEPLHDAAERGLRQIGGVNMKTWTVSNTPAAVIKGSDANKEFFIKSHIIHGTFNLQNTQGVTDYAWLTKNEVSEKVDKKYYEELEALLANN</sequence>
<comment type="caution">
    <text evidence="9">The sequence shown here is derived from an EMBL/GenBank/DDBJ whole genome shotgun (WGS) entry which is preliminary data.</text>
</comment>
<reference evidence="9" key="1">
    <citation type="submission" date="2014-03" db="EMBL/GenBank/DDBJ databases">
        <authorList>
            <person name="Casaregola S."/>
        </authorList>
    </citation>
    <scope>NUCLEOTIDE SEQUENCE [LARGE SCALE GENOMIC DNA]</scope>
    <source>
        <strain evidence="9">CLIB 918</strain>
    </source>
</reference>
<evidence type="ECO:0000256" key="3">
    <source>
        <dbReference type="ARBA" id="ARBA00022946"/>
    </source>
</evidence>
<evidence type="ECO:0000256" key="1">
    <source>
        <dbReference type="ARBA" id="ARBA00004173"/>
    </source>
</evidence>
<keyword evidence="6" id="KW-0687">Ribonucleoprotein</keyword>
<evidence type="ECO:0000256" key="2">
    <source>
        <dbReference type="ARBA" id="ARBA00009070"/>
    </source>
</evidence>
<dbReference type="AlphaFoldDB" id="A0A0J9XIE1"/>
<dbReference type="GO" id="GO:0003735">
    <property type="term" value="F:structural constituent of ribosome"/>
    <property type="evidence" value="ECO:0007669"/>
    <property type="project" value="InterPro"/>
</dbReference>
<dbReference type="CDD" id="cd04661">
    <property type="entry name" value="NUDIX_MRP_L46"/>
    <property type="match status" value="1"/>
</dbReference>
<evidence type="ECO:0000256" key="5">
    <source>
        <dbReference type="ARBA" id="ARBA00023128"/>
    </source>
</evidence>
<dbReference type="InterPro" id="IPR021757">
    <property type="entry name" value="Ribosomal_mL46_N"/>
</dbReference>
<name>A0A0J9XIE1_GEOCN</name>
<proteinExistence type="inferred from homology"/>
<protein>
    <recommendedName>
        <fullName evidence="7">Large ribosomal subunit protein mL46</fullName>
    </recommendedName>
</protein>
<keyword evidence="4 9" id="KW-0689">Ribosomal protein</keyword>
<dbReference type="InterPro" id="IPR033650">
    <property type="entry name" value="Ribosomal_mL46_NUDIX"/>
</dbReference>
<comment type="subcellular location">
    <subcellularLocation>
        <location evidence="1">Mitochondrion</location>
    </subcellularLocation>
</comment>
<dbReference type="GO" id="GO:0005762">
    <property type="term" value="C:mitochondrial large ribosomal subunit"/>
    <property type="evidence" value="ECO:0007669"/>
    <property type="project" value="TreeGrafter"/>
</dbReference>
<keyword evidence="5" id="KW-0496">Mitochondrion</keyword>
<evidence type="ECO:0000313" key="10">
    <source>
        <dbReference type="Proteomes" id="UP000242525"/>
    </source>
</evidence>
<evidence type="ECO:0000256" key="7">
    <source>
        <dbReference type="ARBA" id="ARBA00035190"/>
    </source>
</evidence>
<organism evidence="9 10">
    <name type="scientific">Geotrichum candidum</name>
    <name type="common">Oospora lactis</name>
    <name type="synonym">Dipodascus geotrichum</name>
    <dbReference type="NCBI Taxonomy" id="1173061"/>
    <lineage>
        <taxon>Eukaryota</taxon>
        <taxon>Fungi</taxon>
        <taxon>Dikarya</taxon>
        <taxon>Ascomycota</taxon>
        <taxon>Saccharomycotina</taxon>
        <taxon>Dipodascomycetes</taxon>
        <taxon>Dipodascales</taxon>
        <taxon>Dipodascaceae</taxon>
        <taxon>Geotrichum</taxon>
    </lineage>
</organism>
<gene>
    <name evidence="9" type="ORF">BN980_GECA16s02100g</name>
</gene>
<feature type="domain" description="Large ribosomal subunit protein mL46 N-terminal" evidence="8">
    <location>
        <begin position="51"/>
        <end position="168"/>
    </location>
</feature>
<dbReference type="STRING" id="1173061.A0A0J9XIE1"/>